<dbReference type="EMBL" id="SHOA02000016">
    <property type="protein sequence ID" value="TDH69519.1"/>
    <property type="molecule type" value="Genomic_DNA"/>
</dbReference>
<dbReference type="AlphaFoldDB" id="A0A976FN16"/>
<proteinExistence type="predicted"/>
<evidence type="ECO:0000313" key="2">
    <source>
        <dbReference type="Proteomes" id="UP000294530"/>
    </source>
</evidence>
<accession>A0A976FN16</accession>
<keyword evidence="2" id="KW-1185">Reference proteome</keyword>
<reference evidence="1 2" key="1">
    <citation type="journal article" date="2021" name="Genome Biol.">
        <title>AFLAP: assembly-free linkage analysis pipeline using k-mers from genome sequencing data.</title>
        <authorList>
            <person name="Fletcher K."/>
            <person name="Zhang L."/>
            <person name="Gil J."/>
            <person name="Han R."/>
            <person name="Cavanaugh K."/>
            <person name="Michelmore R."/>
        </authorList>
    </citation>
    <scope>NUCLEOTIDE SEQUENCE [LARGE SCALE GENOMIC DNA]</scope>
    <source>
        <strain evidence="1 2">SF5</strain>
    </source>
</reference>
<dbReference type="RefSeq" id="XP_067819018.1">
    <property type="nucleotide sequence ID" value="XM_067967664.1"/>
</dbReference>
<dbReference type="Proteomes" id="UP000294530">
    <property type="component" value="Unassembled WGS sequence"/>
</dbReference>
<protein>
    <submittedName>
        <fullName evidence="1">Uncharacterized protein</fullName>
    </submittedName>
</protein>
<organism evidence="1 2">
    <name type="scientific">Bremia lactucae</name>
    <name type="common">Lettuce downy mildew</name>
    <dbReference type="NCBI Taxonomy" id="4779"/>
    <lineage>
        <taxon>Eukaryota</taxon>
        <taxon>Sar</taxon>
        <taxon>Stramenopiles</taxon>
        <taxon>Oomycota</taxon>
        <taxon>Peronosporomycetes</taxon>
        <taxon>Peronosporales</taxon>
        <taxon>Peronosporaceae</taxon>
        <taxon>Bremia</taxon>
    </lineage>
</organism>
<dbReference type="GeneID" id="94353335"/>
<dbReference type="KEGG" id="blac:94353335"/>
<evidence type="ECO:0000313" key="1">
    <source>
        <dbReference type="EMBL" id="TDH69519.1"/>
    </source>
</evidence>
<comment type="caution">
    <text evidence="1">The sequence shown here is derived from an EMBL/GenBank/DDBJ whole genome shotgun (WGS) entry which is preliminary data.</text>
</comment>
<name>A0A976FN16_BRELC</name>
<gene>
    <name evidence="1" type="ORF">CCR75_009625</name>
</gene>
<sequence>MKYLLKEEKAYRKNWAKAGTIYARELKIHEDGVKAFENYKISELQGYLARISPDQSKASQEQKLLEVLSAEYGGDKFLALHVAQASSLRLETFSLKLALVSKWEKDGVLLNTVWSYICKDVNAPTTEEVKMFSQFYGYAFILSSKRILSFKTTEIIESNLLKIYEDSASNLALDMLIQIRLARRYRISDGFFKEFAKPSDFPLYKFLFDFREYYLKNFRRHFIKRDFIAVLRKIFPDDRSIARTIVNSIRKHRDNKEYTAAFKELELELYAKWENSPKNLRRYDDKLDEMIHQRYEDWRFRVG</sequence>